<keyword evidence="1" id="KW-0472">Membrane</keyword>
<feature type="transmembrane region" description="Helical" evidence="1">
    <location>
        <begin position="85"/>
        <end position="104"/>
    </location>
</feature>
<feature type="transmembrane region" description="Helical" evidence="1">
    <location>
        <begin position="6"/>
        <end position="25"/>
    </location>
</feature>
<feature type="transmembrane region" description="Helical" evidence="1">
    <location>
        <begin position="32"/>
        <end position="53"/>
    </location>
</feature>
<accession>A0ABD5RYT8</accession>
<evidence type="ECO:0008006" key="4">
    <source>
        <dbReference type="Google" id="ProtNLM"/>
    </source>
</evidence>
<keyword evidence="3" id="KW-1185">Reference proteome</keyword>
<evidence type="ECO:0000313" key="2">
    <source>
        <dbReference type="EMBL" id="MFC6724614.1"/>
    </source>
</evidence>
<evidence type="ECO:0000256" key="1">
    <source>
        <dbReference type="SAM" id="Phobius"/>
    </source>
</evidence>
<reference evidence="2 3" key="1">
    <citation type="journal article" date="2019" name="Int. J. Syst. Evol. Microbiol.">
        <title>The Global Catalogue of Microorganisms (GCM) 10K type strain sequencing project: providing services to taxonomists for standard genome sequencing and annotation.</title>
        <authorList>
            <consortium name="The Broad Institute Genomics Platform"/>
            <consortium name="The Broad Institute Genome Sequencing Center for Infectious Disease"/>
            <person name="Wu L."/>
            <person name="Ma J."/>
        </authorList>
    </citation>
    <scope>NUCLEOTIDE SEQUENCE [LARGE SCALE GENOMIC DNA]</scope>
    <source>
        <strain evidence="2 3">NBRC 111368</strain>
    </source>
</reference>
<dbReference type="Proteomes" id="UP001596328">
    <property type="component" value="Unassembled WGS sequence"/>
</dbReference>
<organism evidence="2 3">
    <name type="scientific">Halobium palmae</name>
    <dbReference type="NCBI Taxonomy" id="1776492"/>
    <lineage>
        <taxon>Archaea</taxon>
        <taxon>Methanobacteriati</taxon>
        <taxon>Methanobacteriota</taxon>
        <taxon>Stenosarchaea group</taxon>
        <taxon>Halobacteria</taxon>
        <taxon>Halobacteriales</taxon>
        <taxon>Haloferacaceae</taxon>
        <taxon>Halobium</taxon>
    </lineage>
</organism>
<evidence type="ECO:0000313" key="3">
    <source>
        <dbReference type="Proteomes" id="UP001596328"/>
    </source>
</evidence>
<proteinExistence type="predicted"/>
<keyword evidence="1" id="KW-0812">Transmembrane</keyword>
<gene>
    <name evidence="2" type="ORF">ACFQE1_09545</name>
</gene>
<keyword evidence="1" id="KW-1133">Transmembrane helix</keyword>
<dbReference type="AlphaFoldDB" id="A0ABD5RYT8"/>
<name>A0ABD5RYT8_9EURY</name>
<protein>
    <recommendedName>
        <fullName evidence="4">Cox cluster protein</fullName>
    </recommendedName>
</protein>
<comment type="caution">
    <text evidence="2">The sequence shown here is derived from an EMBL/GenBank/DDBJ whole genome shotgun (WGS) entry which is preliminary data.</text>
</comment>
<dbReference type="EMBL" id="JBHSWU010000228">
    <property type="protein sequence ID" value="MFC6724614.1"/>
    <property type="molecule type" value="Genomic_DNA"/>
</dbReference>
<sequence>MDAKGLLGYAAVAPIVVLCAEYAVSVALGVPFTLLVGATFLVSVVGAALLFGADSPLENAAVSAAIGGSSDPTAFDESRSPRRRLGFLSLGLGAFSFLSLVVLVRTG</sequence>